<proteinExistence type="predicted"/>
<keyword evidence="2" id="KW-0812">Transmembrane</keyword>
<evidence type="ECO:0000313" key="3">
    <source>
        <dbReference type="EMBL" id="ARM86208.1"/>
    </source>
</evidence>
<keyword evidence="3" id="KW-0614">Plasmid</keyword>
<geneLocation type="plasmid" evidence="4">
    <name>psmr5</name>
</geneLocation>
<protein>
    <submittedName>
        <fullName evidence="3">Uncharacterized protein</fullName>
    </submittedName>
</protein>
<dbReference type="AlphaFoldDB" id="A0A1W6KFK9"/>
<dbReference type="GeneID" id="77258088"/>
<name>A0A1W6KFK9_9GAMM</name>
<feature type="region of interest" description="Disordered" evidence="1">
    <location>
        <begin position="1"/>
        <end position="33"/>
    </location>
</feature>
<feature type="transmembrane region" description="Helical" evidence="2">
    <location>
        <begin position="92"/>
        <end position="117"/>
    </location>
</feature>
<evidence type="ECO:0000256" key="1">
    <source>
        <dbReference type="SAM" id="MobiDB-lite"/>
    </source>
</evidence>
<feature type="compositionally biased region" description="Polar residues" evidence="1">
    <location>
        <begin position="19"/>
        <end position="31"/>
    </location>
</feature>
<gene>
    <name evidence="3" type="ORF">MARSALSMR5_04188</name>
</gene>
<evidence type="ECO:0000313" key="4">
    <source>
        <dbReference type="Proteomes" id="UP000193100"/>
    </source>
</evidence>
<feature type="compositionally biased region" description="Basic and acidic residues" evidence="1">
    <location>
        <begin position="1"/>
        <end position="14"/>
    </location>
</feature>
<accession>A0A1W6KFK9</accession>
<evidence type="ECO:0000256" key="2">
    <source>
        <dbReference type="SAM" id="Phobius"/>
    </source>
</evidence>
<organism evidence="3 4">
    <name type="scientific">Marinobacter salarius</name>
    <dbReference type="NCBI Taxonomy" id="1420917"/>
    <lineage>
        <taxon>Bacteria</taxon>
        <taxon>Pseudomonadati</taxon>
        <taxon>Pseudomonadota</taxon>
        <taxon>Gammaproteobacteria</taxon>
        <taxon>Pseudomonadales</taxon>
        <taxon>Marinobacteraceae</taxon>
        <taxon>Marinobacter</taxon>
    </lineage>
</organism>
<dbReference type="RefSeq" id="WP_085682170.1">
    <property type="nucleotide sequence ID" value="NZ_CP020932.1"/>
</dbReference>
<keyword evidence="2" id="KW-0472">Membrane</keyword>
<dbReference type="Proteomes" id="UP000193100">
    <property type="component" value="Plasmid pSMR5"/>
</dbReference>
<keyword evidence="2" id="KW-1133">Transmembrane helix</keyword>
<reference evidence="3 4" key="1">
    <citation type="submission" date="2017-04" db="EMBL/GenBank/DDBJ databases">
        <title>Genome Sequence of Marinobacter salarius strain SMR5 Isolated from a culture of the Diatom Skeletonema marinoi.</title>
        <authorList>
            <person name="Topel M."/>
            <person name="Pinder M.I.M."/>
            <person name="Johansson O.N."/>
            <person name="Kourtchenko O."/>
            <person name="Godhe A."/>
            <person name="Clarke A.K."/>
        </authorList>
    </citation>
    <scope>NUCLEOTIDE SEQUENCE [LARGE SCALE GENOMIC DNA]</scope>
    <source>
        <strain evidence="3 4">SMR5</strain>
        <plasmid evidence="4">Plasmid psmr5</plasmid>
    </source>
</reference>
<dbReference type="EMBL" id="CP020932">
    <property type="protein sequence ID" value="ARM86208.1"/>
    <property type="molecule type" value="Genomic_DNA"/>
</dbReference>
<sequence>MKPEQTEDRRIKETDESETQGSASTPETTPMTKGLRTIAKWSARTAAVDVLYKDARRIKPRFPQLWRDIRNFRPGNVKGEPLARIQIRKTKLAAVLCTLLAVVLALYFGAMFLAATQVQNPNVVAIAVTGVIALASAFVSICYWSVLSLQKASLEKNAASKQSRQGNNNHRGKRDA</sequence>
<feature type="transmembrane region" description="Helical" evidence="2">
    <location>
        <begin position="123"/>
        <end position="146"/>
    </location>
</feature>